<dbReference type="GeneID" id="116290077"/>
<dbReference type="InterPro" id="IPR039036">
    <property type="entry name" value="Granulin_fam"/>
</dbReference>
<dbReference type="KEGG" id="aten:116290077"/>
<feature type="region of interest" description="Disordered" evidence="5">
    <location>
        <begin position="689"/>
        <end position="788"/>
    </location>
</feature>
<feature type="compositionally biased region" description="Basic residues" evidence="5">
    <location>
        <begin position="689"/>
        <end position="761"/>
    </location>
</feature>
<comment type="similarity">
    <text evidence="2">Belongs to the granulin family.</text>
</comment>
<gene>
    <name evidence="8" type="primary">LOC116290077</name>
</gene>
<keyword evidence="4" id="KW-1015">Disulfide bond</keyword>
<feature type="domain" description="Granulins" evidence="6">
    <location>
        <begin position="519"/>
        <end position="532"/>
    </location>
</feature>
<feature type="compositionally biased region" description="Basic and acidic residues" evidence="5">
    <location>
        <begin position="1434"/>
        <end position="1453"/>
    </location>
</feature>
<feature type="compositionally biased region" description="Basic and acidic residues" evidence="5">
    <location>
        <begin position="858"/>
        <end position="879"/>
    </location>
</feature>
<dbReference type="InterPro" id="IPR000118">
    <property type="entry name" value="Granulin"/>
</dbReference>
<dbReference type="PANTHER" id="PTHR12274:SF3">
    <property type="entry name" value="PROGRANULIN"/>
    <property type="match status" value="1"/>
</dbReference>
<dbReference type="InterPro" id="IPR036514">
    <property type="entry name" value="SGNH_hydro_sf"/>
</dbReference>
<evidence type="ECO:0000256" key="5">
    <source>
        <dbReference type="SAM" id="MobiDB-lite"/>
    </source>
</evidence>
<dbReference type="SMART" id="SM00277">
    <property type="entry name" value="GRAN"/>
    <property type="match status" value="1"/>
</dbReference>
<keyword evidence="3" id="KW-0964">Secreted</keyword>
<feature type="region of interest" description="Disordered" evidence="5">
    <location>
        <begin position="852"/>
        <end position="967"/>
    </location>
</feature>
<sequence>MRVEYLITLAFLTAYSVFGISHGQYYYRYNYRPRSYLDFRRVASRPNPNRYFSSTSKYVLSPGWYRSRQDFWKARKKMYGYQDGMESTMISTTESPSMTTNPYPPQDGIAVVSSDQSFPSTMQSPVSQEPVQQPYIPGYPESSVIETQPTTQDLSSLSSAMSVPMTPANQGVTSTVATPAPVQSLAVQSIQQQTTASPQTMQFGVTKFSKPQSHLLPSSSSGSKLVTNAEFKEHNSSRICNPGPPLRPNPRLKNCLVIGDSIALGYLKHVKFLLSNICQVQHAPFARGSGAMDSRHGLKCLPLFLKTTAMEPTSYDAILFNFGMHDIDYSKRFPEEHVPFEEYKDNLLKLKESFLKTGAKVAFALTTPFPSDKKRNDRIEKFNAEAVRIMEGGHRIPVVDLYTLVVKKCGKPTYDSCSIMKGPRDVHYNEEGNQLLGVRVAATFATLLEQLPQKKRPSPRKEIVRRYFEKRGYRDFYTPDDAITCPDAVTRCPLGSTCCESLISLTGYGCCMFPNAVNCPDNWHCCPSGSTCSPTCTVRECKCITYTAYNNGTTISHESKANKAKYLAENNLLNSGTGGPLGKNFKPITDPLLRVLKKLASAHKTSPLHPKKNAQMWRKKLFESKGKLQFTNVKSRKSKARKTKHKTTVSRFKSKQHSINVELGHLIEHHHKHNYKDLNIFLKKGMKPKVRASTRLKSKNKHSRLKNKNSRYKSTPRKLAKPVVHQKAKLHHQKKNRQKMLNKKQHFHNSSHHKLQTHHNSSHSLHEGGKVSLNDAKNVPSKSHVDHEHQWNAGKANESLRNAVNHSAANQSLHKLANHSQSFRVKFVADKNKLKKDSINTSYVFKLETDETNQGKKNVSEKSHQRPFHEHHSFKDDHIFSGGADSGSAEGSGLRDISNDDLHEEYVSGSGIRDNDPSPINPYLDKDLKDSNLIPQHSRSTIQSSKKSAQNKPSENEYSTSATSGSETSLLNVLISDSQGENNAMRDDLNPSGDGHATRGSSEDRDMSSGSGESLDQTLGEKVEDDDDHGFDLMSSALIHNDGANNEVIKDEQNAETRQDVSGSNMNGRLAGTVKKTTIQVKVDKGKSSLITEESSDEDDKDDDITGKHGTTTEYNADHGMNKPPLEDKERVEVDFDDNNNLISLDSLLEDNSGYSNETQSEAPAEILSSSTPLESRNNSQKMLSIRPESEPGLMNELPLESQVSGYPDNTQALERSAIKSPKTGLVENPGEGSVTENSTLETTVMRQRPILMENSEENLSNLLIKNTSKTTKTKLVEGYKNESSVNNAIVPTPKSEQHPFQRNDDAVMHVNPSIKSHTGRKHNQLSKPRKDNATIKLKEGDVQRANLNKKNDSKKTTSKTFVHKLPKVMKDNNVKHRQKTIGKSQGHQKESNSSRGSSKKDKTSKNAAISSSHEKKGLKKYVDQKKSPPQTNKLERSSNDNRHSVIGERDDIGNENIDVDRTSVSGGGSGRGLLEAYLATP</sequence>
<evidence type="ECO:0000256" key="1">
    <source>
        <dbReference type="ARBA" id="ARBA00004613"/>
    </source>
</evidence>
<dbReference type="RefSeq" id="XP_031552918.1">
    <property type="nucleotide sequence ID" value="XM_031697058.1"/>
</dbReference>
<feature type="compositionally biased region" description="Basic and acidic residues" evidence="5">
    <location>
        <begin position="897"/>
        <end position="906"/>
    </location>
</feature>
<reference evidence="8" key="1">
    <citation type="submission" date="2025-08" db="UniProtKB">
        <authorList>
            <consortium name="RefSeq"/>
        </authorList>
    </citation>
    <scope>IDENTIFICATION</scope>
    <source>
        <tissue evidence="8">Tentacle</tissue>
    </source>
</reference>
<feature type="region of interest" description="Disordered" evidence="5">
    <location>
        <begin position="981"/>
        <end position="1033"/>
    </location>
</feature>
<dbReference type="SUPFAM" id="SSF52266">
    <property type="entry name" value="SGNH hydrolase"/>
    <property type="match status" value="1"/>
</dbReference>
<dbReference type="Gene3D" id="3.40.50.1110">
    <property type="entry name" value="SGNH hydrolase"/>
    <property type="match status" value="1"/>
</dbReference>
<feature type="compositionally biased region" description="Polar residues" evidence="5">
    <location>
        <begin position="933"/>
        <end position="967"/>
    </location>
</feature>
<feature type="compositionally biased region" description="Basic and acidic residues" evidence="5">
    <location>
        <begin position="1116"/>
        <end position="1134"/>
    </location>
</feature>
<feature type="compositionally biased region" description="Basic and acidic residues" evidence="5">
    <location>
        <begin position="1329"/>
        <end position="1343"/>
    </location>
</feature>
<protein>
    <submittedName>
        <fullName evidence="8">Uncharacterized protein LOC116290077</fullName>
    </submittedName>
</protein>
<feature type="compositionally biased region" description="Polar residues" evidence="5">
    <location>
        <begin position="1154"/>
        <end position="1183"/>
    </location>
</feature>
<feature type="compositionally biased region" description="Polar residues" evidence="5">
    <location>
        <begin position="1008"/>
        <end position="1017"/>
    </location>
</feature>
<feature type="compositionally biased region" description="Basic and acidic residues" evidence="5">
    <location>
        <begin position="1413"/>
        <end position="1427"/>
    </location>
</feature>
<feature type="compositionally biased region" description="Low complexity" evidence="5">
    <location>
        <begin position="881"/>
        <end position="892"/>
    </location>
</feature>
<evidence type="ECO:0000256" key="3">
    <source>
        <dbReference type="ARBA" id="ARBA00022525"/>
    </source>
</evidence>
<dbReference type="Proteomes" id="UP000515163">
    <property type="component" value="Unplaced"/>
</dbReference>
<feature type="compositionally biased region" description="Acidic residues" evidence="5">
    <location>
        <begin position="1094"/>
        <end position="1103"/>
    </location>
</feature>
<evidence type="ECO:0000313" key="8">
    <source>
        <dbReference type="RefSeq" id="XP_031552918.1"/>
    </source>
</evidence>
<feature type="region of interest" description="Disordered" evidence="5">
    <location>
        <begin position="1151"/>
        <end position="1183"/>
    </location>
</feature>
<dbReference type="CDD" id="cd00229">
    <property type="entry name" value="SGNH_hydrolase"/>
    <property type="match status" value="1"/>
</dbReference>
<name>A0A6P8HCX7_ACTTE</name>
<dbReference type="PROSITE" id="PS00799">
    <property type="entry name" value="GRANULINS"/>
    <property type="match status" value="1"/>
</dbReference>
<comment type="subcellular location">
    <subcellularLocation>
        <location evidence="1">Secreted</location>
    </subcellularLocation>
</comment>
<dbReference type="GO" id="GO:0005576">
    <property type="term" value="C:extracellular region"/>
    <property type="evidence" value="ECO:0007669"/>
    <property type="project" value="UniProtKB-SubCell"/>
</dbReference>
<evidence type="ECO:0000259" key="6">
    <source>
        <dbReference type="PROSITE" id="PS00799"/>
    </source>
</evidence>
<accession>A0A6P8HCX7</accession>
<feature type="region of interest" description="Disordered" evidence="5">
    <location>
        <begin position="1315"/>
        <end position="1482"/>
    </location>
</feature>
<feature type="region of interest" description="Disordered" evidence="5">
    <location>
        <begin position="1053"/>
        <end position="1073"/>
    </location>
</feature>
<feature type="compositionally biased region" description="Basic and acidic residues" evidence="5">
    <location>
        <begin position="1388"/>
        <end position="1405"/>
    </location>
</feature>
<evidence type="ECO:0000256" key="2">
    <source>
        <dbReference type="ARBA" id="ARBA00010093"/>
    </source>
</evidence>
<dbReference type="InParanoid" id="A0A6P8HCX7"/>
<dbReference type="Gene3D" id="2.10.25.160">
    <property type="entry name" value="Granulin"/>
    <property type="match status" value="1"/>
</dbReference>
<dbReference type="InterPro" id="IPR037277">
    <property type="entry name" value="Granulin_sf"/>
</dbReference>
<feature type="region of interest" description="Disordered" evidence="5">
    <location>
        <begin position="1087"/>
        <end position="1138"/>
    </location>
</feature>
<dbReference type="PANTHER" id="PTHR12274">
    <property type="entry name" value="GRANULIN"/>
    <property type="match status" value="1"/>
</dbReference>
<evidence type="ECO:0000256" key="4">
    <source>
        <dbReference type="ARBA" id="ARBA00023157"/>
    </source>
</evidence>
<dbReference type="Pfam" id="PF00396">
    <property type="entry name" value="Granulin"/>
    <property type="match status" value="1"/>
</dbReference>
<dbReference type="OrthoDB" id="5986606at2759"/>
<evidence type="ECO:0000313" key="7">
    <source>
        <dbReference type="Proteomes" id="UP000515163"/>
    </source>
</evidence>
<organism evidence="7 8">
    <name type="scientific">Actinia tenebrosa</name>
    <name type="common">Australian red waratah sea anemone</name>
    <dbReference type="NCBI Taxonomy" id="6105"/>
    <lineage>
        <taxon>Eukaryota</taxon>
        <taxon>Metazoa</taxon>
        <taxon>Cnidaria</taxon>
        <taxon>Anthozoa</taxon>
        <taxon>Hexacorallia</taxon>
        <taxon>Actiniaria</taxon>
        <taxon>Actiniidae</taxon>
        <taxon>Actinia</taxon>
    </lineage>
</organism>
<proteinExistence type="inferred from homology"/>
<keyword evidence="7" id="KW-1185">Reference proteome</keyword>